<accession>A0ACC1MPE7</accession>
<gene>
    <name evidence="1" type="ORF">NQ176_g8954</name>
</gene>
<proteinExistence type="predicted"/>
<reference evidence="1" key="1">
    <citation type="submission" date="2022-08" db="EMBL/GenBank/DDBJ databases">
        <title>Genome Sequence of Lecanicillium fungicola.</title>
        <authorList>
            <person name="Buettner E."/>
        </authorList>
    </citation>
    <scope>NUCLEOTIDE SEQUENCE</scope>
    <source>
        <strain evidence="1">Babe33</strain>
    </source>
</reference>
<sequence>MPAPSALAISTGAVQRLLKEEASYHKELAEQEQTVKNLEEKLKAGTADEDGNEAFMLKQQQTAIEQTKAVFGPLKQRITTAVEKLEDQLAAAEDAGAPDAEITQAKAMLVQAKAAV</sequence>
<evidence type="ECO:0000313" key="1">
    <source>
        <dbReference type="EMBL" id="KAJ2968892.1"/>
    </source>
</evidence>
<dbReference type="Proteomes" id="UP001143910">
    <property type="component" value="Unassembled WGS sequence"/>
</dbReference>
<organism evidence="1 2">
    <name type="scientific">Zarea fungicola</name>
    <dbReference type="NCBI Taxonomy" id="93591"/>
    <lineage>
        <taxon>Eukaryota</taxon>
        <taxon>Fungi</taxon>
        <taxon>Dikarya</taxon>
        <taxon>Ascomycota</taxon>
        <taxon>Pezizomycotina</taxon>
        <taxon>Sordariomycetes</taxon>
        <taxon>Hypocreomycetidae</taxon>
        <taxon>Hypocreales</taxon>
        <taxon>Cordycipitaceae</taxon>
        <taxon>Zarea</taxon>
    </lineage>
</organism>
<dbReference type="EMBL" id="JANJQO010001877">
    <property type="protein sequence ID" value="KAJ2968892.1"/>
    <property type="molecule type" value="Genomic_DNA"/>
</dbReference>
<comment type="caution">
    <text evidence="1">The sequence shown here is derived from an EMBL/GenBank/DDBJ whole genome shotgun (WGS) entry which is preliminary data.</text>
</comment>
<name>A0ACC1MPE7_9HYPO</name>
<evidence type="ECO:0000313" key="2">
    <source>
        <dbReference type="Proteomes" id="UP001143910"/>
    </source>
</evidence>
<keyword evidence="2" id="KW-1185">Reference proteome</keyword>
<protein>
    <submittedName>
        <fullName evidence="1">Uncharacterized protein</fullName>
    </submittedName>
</protein>